<evidence type="ECO:0000256" key="4">
    <source>
        <dbReference type="ARBA" id="ARBA00022722"/>
    </source>
</evidence>
<keyword evidence="5" id="KW-0479">Metal-binding</keyword>
<dbReference type="Pfam" id="PF13359">
    <property type="entry name" value="DDE_Tnp_4"/>
    <property type="match status" value="1"/>
</dbReference>
<comment type="similarity">
    <text evidence="3">Belongs to the HARBI1 family.</text>
</comment>
<protein>
    <submittedName>
        <fullName evidence="9">Putative nuclease HARBI1 isoform X2</fullName>
    </submittedName>
</protein>
<organism evidence="9 10">
    <name type="scientific">Aphis craccivora</name>
    <name type="common">Cowpea aphid</name>
    <dbReference type="NCBI Taxonomy" id="307492"/>
    <lineage>
        <taxon>Eukaryota</taxon>
        <taxon>Metazoa</taxon>
        <taxon>Ecdysozoa</taxon>
        <taxon>Arthropoda</taxon>
        <taxon>Hexapoda</taxon>
        <taxon>Insecta</taxon>
        <taxon>Pterygota</taxon>
        <taxon>Neoptera</taxon>
        <taxon>Paraneoptera</taxon>
        <taxon>Hemiptera</taxon>
        <taxon>Sternorrhyncha</taxon>
        <taxon>Aphidomorpha</taxon>
        <taxon>Aphidoidea</taxon>
        <taxon>Aphididae</taxon>
        <taxon>Aphidini</taxon>
        <taxon>Aphis</taxon>
        <taxon>Aphis</taxon>
    </lineage>
</organism>
<dbReference type="GO" id="GO:0004518">
    <property type="term" value="F:nuclease activity"/>
    <property type="evidence" value="ECO:0007669"/>
    <property type="project" value="UniProtKB-KW"/>
</dbReference>
<dbReference type="GO" id="GO:0016787">
    <property type="term" value="F:hydrolase activity"/>
    <property type="evidence" value="ECO:0007669"/>
    <property type="project" value="UniProtKB-KW"/>
</dbReference>
<dbReference type="Proteomes" id="UP000478052">
    <property type="component" value="Unassembled WGS sequence"/>
</dbReference>
<dbReference type="OrthoDB" id="6577953at2759"/>
<gene>
    <name evidence="9" type="ORF">FWK35_00032733</name>
</gene>
<keyword evidence="10" id="KW-1185">Reference proteome</keyword>
<evidence type="ECO:0000256" key="2">
    <source>
        <dbReference type="ARBA" id="ARBA00004123"/>
    </source>
</evidence>
<dbReference type="PANTHER" id="PTHR22930:SF269">
    <property type="entry name" value="NUCLEASE HARBI1-LIKE PROTEIN"/>
    <property type="match status" value="1"/>
</dbReference>
<dbReference type="EMBL" id="VUJU01008568">
    <property type="protein sequence ID" value="KAF0728783.1"/>
    <property type="molecule type" value="Genomic_DNA"/>
</dbReference>
<keyword evidence="6" id="KW-0378">Hydrolase</keyword>
<comment type="caution">
    <text evidence="9">The sequence shown here is derived from an EMBL/GenBank/DDBJ whole genome shotgun (WGS) entry which is preliminary data.</text>
</comment>
<dbReference type="PANTHER" id="PTHR22930">
    <property type="match status" value="1"/>
</dbReference>
<evidence type="ECO:0000256" key="5">
    <source>
        <dbReference type="ARBA" id="ARBA00022723"/>
    </source>
</evidence>
<evidence type="ECO:0000256" key="6">
    <source>
        <dbReference type="ARBA" id="ARBA00022801"/>
    </source>
</evidence>
<evidence type="ECO:0000256" key="3">
    <source>
        <dbReference type="ARBA" id="ARBA00006958"/>
    </source>
</evidence>
<evidence type="ECO:0000256" key="1">
    <source>
        <dbReference type="ARBA" id="ARBA00001968"/>
    </source>
</evidence>
<evidence type="ECO:0000313" key="10">
    <source>
        <dbReference type="Proteomes" id="UP000478052"/>
    </source>
</evidence>
<evidence type="ECO:0000259" key="8">
    <source>
        <dbReference type="Pfam" id="PF13359"/>
    </source>
</evidence>
<keyword evidence="4" id="KW-0540">Nuclease</keyword>
<proteinExistence type="inferred from homology"/>
<name>A0A6G0WN79_APHCR</name>
<accession>A0A6G0WN79</accession>
<reference evidence="9 10" key="1">
    <citation type="submission" date="2019-08" db="EMBL/GenBank/DDBJ databases">
        <title>Whole genome of Aphis craccivora.</title>
        <authorList>
            <person name="Voronova N.V."/>
            <person name="Shulinski R.S."/>
            <person name="Bandarenka Y.V."/>
            <person name="Zhorov D.G."/>
            <person name="Warner D."/>
        </authorList>
    </citation>
    <scope>NUCLEOTIDE SEQUENCE [LARGE SCALE GENOMIC DNA]</scope>
    <source>
        <strain evidence="9">180601</strain>
        <tissue evidence="9">Whole Body</tissue>
    </source>
</reference>
<keyword evidence="7" id="KW-0539">Nucleus</keyword>
<dbReference type="GO" id="GO:0005634">
    <property type="term" value="C:nucleus"/>
    <property type="evidence" value="ECO:0007669"/>
    <property type="project" value="UniProtKB-SubCell"/>
</dbReference>
<dbReference type="InterPro" id="IPR027806">
    <property type="entry name" value="HARBI1_dom"/>
</dbReference>
<feature type="domain" description="DDE Tnp4" evidence="8">
    <location>
        <begin position="36"/>
        <end position="202"/>
    </location>
</feature>
<evidence type="ECO:0000313" key="9">
    <source>
        <dbReference type="EMBL" id="KAF0728783.1"/>
    </source>
</evidence>
<sequence length="225" mass="25746">MGGNMKAHSMYFLRGESTTRNRFYELWNIPNCIGSIDGKHFKIKCPSNTGSAYYNYKHYFSLVLMACVDADGIFLTIDVGNYGRNSDARVFRRNSLGIALENSALDIPEPRQLPGWENKGNFPHYFVTDGAFPLKKNLMRPFPKRSLNKERRIYNYRCSRARRSVECSFDMLVSKFRLFEQPIGCKIETAESLIKAACVLHNFVRTMEGIFSTPSHSSSIDAMGY</sequence>
<evidence type="ECO:0000256" key="7">
    <source>
        <dbReference type="ARBA" id="ARBA00023242"/>
    </source>
</evidence>
<comment type="subcellular location">
    <subcellularLocation>
        <location evidence="2">Nucleus</location>
    </subcellularLocation>
</comment>
<dbReference type="InterPro" id="IPR045249">
    <property type="entry name" value="HARBI1-like"/>
</dbReference>
<comment type="cofactor">
    <cofactor evidence="1">
        <name>a divalent metal cation</name>
        <dbReference type="ChEBI" id="CHEBI:60240"/>
    </cofactor>
</comment>
<dbReference type="GO" id="GO:0046872">
    <property type="term" value="F:metal ion binding"/>
    <property type="evidence" value="ECO:0007669"/>
    <property type="project" value="UniProtKB-KW"/>
</dbReference>
<dbReference type="AlphaFoldDB" id="A0A6G0WN79"/>